<comment type="subcellular location">
    <subcellularLocation>
        <location evidence="10">Cell inner membrane</location>
        <topology evidence="10">Single-pass type II membrane protein</topology>
        <orientation evidence="10">Periplasmic side</orientation>
    </subcellularLocation>
    <subcellularLocation>
        <location evidence="1">Membrane</location>
    </subcellularLocation>
</comment>
<keyword evidence="5 10" id="KW-0201">Cytochrome c-type biogenesis</keyword>
<keyword evidence="4 10" id="KW-0479">Metal-binding</keyword>
<comment type="similarity">
    <text evidence="10">Belongs to the CcmE/CycJ family.</text>
</comment>
<dbReference type="eggNOG" id="COG2332">
    <property type="taxonomic scope" value="Bacteria"/>
</dbReference>
<feature type="binding site" description="covalent" evidence="10 11">
    <location>
        <position position="133"/>
    </location>
    <ligand>
        <name>heme</name>
        <dbReference type="ChEBI" id="CHEBI:30413"/>
    </ligand>
</feature>
<evidence type="ECO:0000256" key="12">
    <source>
        <dbReference type="SAM" id="MobiDB-lite"/>
    </source>
</evidence>
<keyword evidence="7 10" id="KW-1133">Transmembrane helix</keyword>
<evidence type="ECO:0000256" key="6">
    <source>
        <dbReference type="ARBA" id="ARBA00022968"/>
    </source>
</evidence>
<dbReference type="KEGG" id="cse:Cseg_1009"/>
<keyword evidence="10" id="KW-0997">Cell inner membrane</keyword>
<feature type="region of interest" description="Disordered" evidence="12">
    <location>
        <begin position="149"/>
        <end position="202"/>
    </location>
</feature>
<feature type="binding site" description="axial binding residue" evidence="10 11">
    <location>
        <position position="137"/>
    </location>
    <ligand>
        <name>heme</name>
        <dbReference type="ChEBI" id="CHEBI:30413"/>
    </ligand>
    <ligandPart>
        <name>Fe</name>
        <dbReference type="ChEBI" id="CHEBI:18248"/>
    </ligandPart>
</feature>
<dbReference type="InterPro" id="IPR012340">
    <property type="entry name" value="NA-bd_OB-fold"/>
</dbReference>
<feature type="topological domain" description="Cytoplasmic" evidence="10">
    <location>
        <begin position="1"/>
        <end position="18"/>
    </location>
</feature>
<proteinExistence type="inferred from homology"/>
<dbReference type="InterPro" id="IPR036127">
    <property type="entry name" value="CcmE-like_sf"/>
</dbReference>
<dbReference type="Gene3D" id="2.40.50.140">
    <property type="entry name" value="Nucleic acid-binding proteins"/>
    <property type="match status" value="1"/>
</dbReference>
<accession>D5VIE0</accession>
<feature type="topological domain" description="Periplasmic" evidence="10">
    <location>
        <begin position="40"/>
        <end position="202"/>
    </location>
</feature>
<dbReference type="InterPro" id="IPR004329">
    <property type="entry name" value="CcmE"/>
</dbReference>
<gene>
    <name evidence="10" type="primary">ccmE</name>
    <name evidence="10" type="synonym">cycJ</name>
    <name evidence="13" type="ordered locus">Cseg_1009</name>
</gene>
<feature type="compositionally biased region" description="Low complexity" evidence="12">
    <location>
        <begin position="181"/>
        <end position="192"/>
    </location>
</feature>
<sequence>MSFWPQSLLPKSRKARRRLTILLAVAPVLALAVGLALYGMRDSISLFYTPAQAQEAHVKPGRKVQLGGLVQHGSVVKHADGNVEFVVADQKATAKIVYHGDLPDLFREGQGIVAEGTFNEQGVFVAKQVLAKHDERYMPREVSKALKEQGEWRGEGAGAPAYDKSSPQGGGVGAADGGGSSARPASPPSDLRSPPPQGEDRQ</sequence>
<evidence type="ECO:0000256" key="8">
    <source>
        <dbReference type="ARBA" id="ARBA00023004"/>
    </source>
</evidence>
<dbReference type="PANTHER" id="PTHR34128">
    <property type="entry name" value="CYTOCHROME C-TYPE BIOGENESIS PROTEIN CCME HOMOLOG, MITOCHONDRIAL"/>
    <property type="match status" value="1"/>
</dbReference>
<evidence type="ECO:0000313" key="13">
    <source>
        <dbReference type="EMBL" id="ADG09514.1"/>
    </source>
</evidence>
<dbReference type="Proteomes" id="UP000002629">
    <property type="component" value="Chromosome"/>
</dbReference>
<dbReference type="STRING" id="509190.Cseg_1009"/>
<dbReference type="GO" id="GO:0017003">
    <property type="term" value="P:protein-heme linkage"/>
    <property type="evidence" value="ECO:0007669"/>
    <property type="project" value="UniProtKB-UniRule"/>
</dbReference>
<evidence type="ECO:0000256" key="7">
    <source>
        <dbReference type="ARBA" id="ARBA00022989"/>
    </source>
</evidence>
<keyword evidence="8 10" id="KW-0408">Iron</keyword>
<evidence type="ECO:0000256" key="11">
    <source>
        <dbReference type="PIRSR" id="PIRSR604329-50"/>
    </source>
</evidence>
<dbReference type="GO" id="GO:0005886">
    <property type="term" value="C:plasma membrane"/>
    <property type="evidence" value="ECO:0007669"/>
    <property type="project" value="UniProtKB-SubCell"/>
</dbReference>
<evidence type="ECO:0000256" key="2">
    <source>
        <dbReference type="ARBA" id="ARBA00022617"/>
    </source>
</evidence>
<protein>
    <recommendedName>
        <fullName evidence="10">Cytochrome c-type biogenesis protein CcmE</fullName>
    </recommendedName>
    <alternativeName>
        <fullName evidence="10">Cytochrome c maturation protein E</fullName>
    </alternativeName>
    <alternativeName>
        <fullName evidence="10">Heme chaperone CcmE</fullName>
    </alternativeName>
</protein>
<evidence type="ECO:0000256" key="10">
    <source>
        <dbReference type="HAMAP-Rule" id="MF_01959"/>
    </source>
</evidence>
<dbReference type="NCBIfam" id="NF009727">
    <property type="entry name" value="PRK13254.1-1"/>
    <property type="match status" value="1"/>
</dbReference>
<feature type="compositionally biased region" description="Gly residues" evidence="12">
    <location>
        <begin position="168"/>
        <end position="180"/>
    </location>
</feature>
<dbReference type="HOGENOM" id="CLU_079503_1_1_5"/>
<dbReference type="NCBIfam" id="NF009731">
    <property type="entry name" value="PRK13254.1-5"/>
    <property type="match status" value="1"/>
</dbReference>
<evidence type="ECO:0000256" key="1">
    <source>
        <dbReference type="ARBA" id="ARBA00004370"/>
    </source>
</evidence>
<dbReference type="SUPFAM" id="SSF82093">
    <property type="entry name" value="Heme chaperone CcmE"/>
    <property type="match status" value="1"/>
</dbReference>
<dbReference type="AlphaFoldDB" id="D5VIE0"/>
<dbReference type="GO" id="GO:0046872">
    <property type="term" value="F:metal ion binding"/>
    <property type="evidence" value="ECO:0007669"/>
    <property type="project" value="UniProtKB-KW"/>
</dbReference>
<keyword evidence="10" id="KW-1003">Cell membrane</keyword>
<comment type="function">
    <text evidence="10">Heme chaperone required for the biogenesis of c-type cytochromes. Transiently binds heme delivered by CcmC and transfers the heme to apo-cytochromes in a process facilitated by CcmF and CcmH.</text>
</comment>
<feature type="compositionally biased region" description="Pro residues" evidence="12">
    <location>
        <begin position="193"/>
        <end position="202"/>
    </location>
</feature>
<keyword evidence="9 10" id="KW-0472">Membrane</keyword>
<reference evidence="14" key="1">
    <citation type="journal article" date="2011" name="J. Bacteriol.">
        <title>Genome sequences of eight morphologically diverse alphaproteobacteria.</title>
        <authorList>
            <consortium name="US DOE Joint Genome Institute"/>
            <person name="Brown P.J."/>
            <person name="Kysela D.T."/>
            <person name="Buechlein A."/>
            <person name="Hemmerich C."/>
            <person name="Brun Y.V."/>
        </authorList>
    </citation>
    <scope>NUCLEOTIDE SEQUENCE [LARGE SCALE GENOMIC DNA]</scope>
    <source>
        <strain evidence="14">ATCC 21756 / DSM 7131 / JCM 7823 / NBRC 15250 / LMG 17158 / TK0059</strain>
    </source>
</reference>
<keyword evidence="3 10" id="KW-0812">Transmembrane</keyword>
<evidence type="ECO:0000256" key="9">
    <source>
        <dbReference type="ARBA" id="ARBA00023136"/>
    </source>
</evidence>
<keyword evidence="6 10" id="KW-0735">Signal-anchor</keyword>
<evidence type="ECO:0000256" key="4">
    <source>
        <dbReference type="ARBA" id="ARBA00022723"/>
    </source>
</evidence>
<dbReference type="GO" id="GO:0020037">
    <property type="term" value="F:heme binding"/>
    <property type="evidence" value="ECO:0007669"/>
    <property type="project" value="InterPro"/>
</dbReference>
<evidence type="ECO:0000313" key="14">
    <source>
        <dbReference type="Proteomes" id="UP000002629"/>
    </source>
</evidence>
<dbReference type="GO" id="GO:0017004">
    <property type="term" value="P:cytochrome complex assembly"/>
    <property type="evidence" value="ECO:0007669"/>
    <property type="project" value="UniProtKB-KW"/>
</dbReference>
<evidence type="ECO:0000256" key="5">
    <source>
        <dbReference type="ARBA" id="ARBA00022748"/>
    </source>
</evidence>
<dbReference type="PANTHER" id="PTHR34128:SF2">
    <property type="entry name" value="CYTOCHROME C-TYPE BIOGENESIS PROTEIN CCME HOMOLOG, MITOCHONDRIAL"/>
    <property type="match status" value="1"/>
</dbReference>
<organism evidence="13 14">
    <name type="scientific">Caulobacter segnis (strain ATCC 21756 / DSM 7131 / JCM 7823 / NBRC 15250 / LMG 17158 / TK0059)</name>
    <name type="common">Mycoplana segnis</name>
    <dbReference type="NCBI Taxonomy" id="509190"/>
    <lineage>
        <taxon>Bacteria</taxon>
        <taxon>Pseudomonadati</taxon>
        <taxon>Pseudomonadota</taxon>
        <taxon>Alphaproteobacteria</taxon>
        <taxon>Caulobacterales</taxon>
        <taxon>Caulobacteraceae</taxon>
        <taxon>Caulobacter</taxon>
    </lineage>
</organism>
<dbReference type="EMBL" id="CP002008">
    <property type="protein sequence ID" value="ADG09514.1"/>
    <property type="molecule type" value="Genomic_DNA"/>
</dbReference>
<keyword evidence="2 10" id="KW-0349">Heme</keyword>
<name>D5VIE0_CAUST</name>
<dbReference type="HAMAP" id="MF_01959">
    <property type="entry name" value="CcmE"/>
    <property type="match status" value="1"/>
</dbReference>
<evidence type="ECO:0000256" key="3">
    <source>
        <dbReference type="ARBA" id="ARBA00022692"/>
    </source>
</evidence>
<dbReference type="Pfam" id="PF03100">
    <property type="entry name" value="CcmE"/>
    <property type="match status" value="1"/>
</dbReference>